<dbReference type="PATRIC" id="fig|582.24.peg.1629"/>
<evidence type="ECO:0000313" key="1">
    <source>
        <dbReference type="EMBL" id="KJF78549.1"/>
    </source>
</evidence>
<evidence type="ECO:0000313" key="2">
    <source>
        <dbReference type="Proteomes" id="UP000032582"/>
    </source>
</evidence>
<protein>
    <submittedName>
        <fullName evidence="1">Uncharacterized protein</fullName>
    </submittedName>
</protein>
<comment type="caution">
    <text evidence="1">The sequence shown here is derived from an EMBL/GenBank/DDBJ whole genome shotgun (WGS) entry which is preliminary data.</text>
</comment>
<dbReference type="Proteomes" id="UP000032582">
    <property type="component" value="Unassembled WGS sequence"/>
</dbReference>
<name>A0A0D8L9U3_MORMO</name>
<sequence>MRQFSAIIRGITGKNVVICNVNYRKESVRVNTQDLSEKYAARITKRILFCNFFKRKMNFAILADSKYRLLMMK</sequence>
<proteinExistence type="predicted"/>
<organism evidence="1 2">
    <name type="scientific">Morganella morganii</name>
    <name type="common">Proteus morganii</name>
    <dbReference type="NCBI Taxonomy" id="582"/>
    <lineage>
        <taxon>Bacteria</taxon>
        <taxon>Pseudomonadati</taxon>
        <taxon>Pseudomonadota</taxon>
        <taxon>Gammaproteobacteria</taxon>
        <taxon>Enterobacterales</taxon>
        <taxon>Morganellaceae</taxon>
        <taxon>Morganella</taxon>
    </lineage>
</organism>
<dbReference type="AlphaFoldDB" id="A0A0D8L9U3"/>
<reference evidence="1 2" key="1">
    <citation type="submission" date="2015-02" db="EMBL/GenBank/DDBJ databases">
        <title>Whole genome shotgun sequencing of cultured foodborne pathogen.</title>
        <authorList>
            <person name="Timme R."/>
            <person name="Allard M.W."/>
            <person name="Strain E."/>
            <person name="Evans P.S."/>
            <person name="Brown E."/>
        </authorList>
    </citation>
    <scope>NUCLEOTIDE SEQUENCE [LARGE SCALE GENOMIC DNA]</scope>
    <source>
        <strain evidence="1 2">GCSL-TSO-24</strain>
    </source>
</reference>
<accession>A0A0D8L9U3</accession>
<dbReference type="EMBL" id="JZSH01000038">
    <property type="protein sequence ID" value="KJF78549.1"/>
    <property type="molecule type" value="Genomic_DNA"/>
</dbReference>
<gene>
    <name evidence="1" type="ORF">UA45_05350</name>
</gene>